<feature type="transmembrane region" description="Helical" evidence="1">
    <location>
        <begin position="97"/>
        <end position="114"/>
    </location>
</feature>
<keyword evidence="1" id="KW-1133">Transmembrane helix</keyword>
<comment type="caution">
    <text evidence="2">The sequence shown here is derived from an EMBL/GenBank/DDBJ whole genome shotgun (WGS) entry which is preliminary data.</text>
</comment>
<reference evidence="2" key="1">
    <citation type="submission" date="2020-08" db="EMBL/GenBank/DDBJ databases">
        <title>Genome public.</title>
        <authorList>
            <person name="Liu C."/>
            <person name="Sun Q."/>
        </authorList>
    </citation>
    <scope>NUCLEOTIDE SEQUENCE</scope>
    <source>
        <strain evidence="2">NSJ-54</strain>
    </source>
</reference>
<feature type="transmembrane region" description="Helical" evidence="1">
    <location>
        <begin position="487"/>
        <end position="507"/>
    </location>
</feature>
<feature type="transmembrane region" description="Helical" evidence="1">
    <location>
        <begin position="151"/>
        <end position="179"/>
    </location>
</feature>
<evidence type="ECO:0000256" key="1">
    <source>
        <dbReference type="SAM" id="Phobius"/>
    </source>
</evidence>
<gene>
    <name evidence="2" type="ORF">H8709_03645</name>
</gene>
<feature type="transmembrane region" description="Helical" evidence="1">
    <location>
        <begin position="359"/>
        <end position="378"/>
    </location>
</feature>
<evidence type="ECO:0000313" key="2">
    <source>
        <dbReference type="EMBL" id="MBC8569919.1"/>
    </source>
</evidence>
<feature type="transmembrane region" description="Helical" evidence="1">
    <location>
        <begin position="234"/>
        <end position="256"/>
    </location>
</feature>
<feature type="transmembrane region" description="Helical" evidence="1">
    <location>
        <begin position="62"/>
        <end position="85"/>
    </location>
</feature>
<accession>A0A926ECX4</accession>
<dbReference type="AlphaFoldDB" id="A0A926ECX4"/>
<dbReference type="EMBL" id="JACRTC010000002">
    <property type="protein sequence ID" value="MBC8569919.1"/>
    <property type="molecule type" value="Genomic_DNA"/>
</dbReference>
<name>A0A926ECX4_9FIRM</name>
<sequence>MNINNMKNTLLGVFHISTASMANRLIYFVKRIPLIGKAVPDGIYAQMELKQGLAVVAALFYALYRLFCKALYVGLMVLLPLLLAMEDGFTRAQQGDLFLHIFFFLSCLAGAVQAPKALEAKPNKFICIRLVGMDPEEYTRSMVLFYHGSEFLYFLPSLLIGGIIAGCNAWQLIGLILAFPCYRLMGEALQLIVYRRTKRVLSTSYVLISILLVAGAILAYAPLAAGSAYAVGRWAFFFPAVLAALILGALSLRYILRYPGYRAAAQDVLVHDKISADPQKTAAQNRFRDVKLRDSDFTGEELIAGKHGNQKGYRYLNTIFFERHRRMLVLPLYRRLLIVAVLFVGCGAALLFFPEFRPTFSQVLSRLLPAFCFVMYFASIGERICRAMFYNCDISLLRYSYYRERGAILRNFQIRLARIAGLNLILAAAICLAVGGLIFLSGVTWSPKDMIFFMLCILFLSLFFSVHHLFLYYVCQPYTTELDMKNPLFNIINVVVYMVCYMCLQIHTVPSNFAFIVLGATLSYMVVALALVYKFAPKTFRIK</sequence>
<feature type="transmembrane region" description="Helical" evidence="1">
    <location>
        <begin position="420"/>
        <end position="445"/>
    </location>
</feature>
<protein>
    <submittedName>
        <fullName evidence="2">Uncharacterized protein</fullName>
    </submittedName>
</protein>
<feature type="transmembrane region" description="Helical" evidence="1">
    <location>
        <begin position="513"/>
        <end position="533"/>
    </location>
</feature>
<feature type="transmembrane region" description="Helical" evidence="1">
    <location>
        <begin position="332"/>
        <end position="353"/>
    </location>
</feature>
<feature type="transmembrane region" description="Helical" evidence="1">
    <location>
        <begin position="451"/>
        <end position="475"/>
    </location>
</feature>
<keyword evidence="1" id="KW-0812">Transmembrane</keyword>
<proteinExistence type="predicted"/>
<keyword evidence="3" id="KW-1185">Reference proteome</keyword>
<evidence type="ECO:0000313" key="3">
    <source>
        <dbReference type="Proteomes" id="UP000660861"/>
    </source>
</evidence>
<dbReference type="Proteomes" id="UP000660861">
    <property type="component" value="Unassembled WGS sequence"/>
</dbReference>
<dbReference type="RefSeq" id="WP_262397028.1">
    <property type="nucleotide sequence ID" value="NZ_JACRTC010000002.1"/>
</dbReference>
<feature type="transmembrane region" description="Helical" evidence="1">
    <location>
        <begin position="200"/>
        <end position="222"/>
    </location>
</feature>
<keyword evidence="1" id="KW-0472">Membrane</keyword>
<organism evidence="2 3">
    <name type="scientific">Zongyangia hominis</name>
    <dbReference type="NCBI Taxonomy" id="2763677"/>
    <lineage>
        <taxon>Bacteria</taxon>
        <taxon>Bacillati</taxon>
        <taxon>Bacillota</taxon>
        <taxon>Clostridia</taxon>
        <taxon>Eubacteriales</taxon>
        <taxon>Oscillospiraceae</taxon>
        <taxon>Zongyangia</taxon>
    </lineage>
</organism>